<keyword evidence="9" id="KW-0744">Spermatogenesis</keyword>
<organism evidence="17 18">
    <name type="scientific">Diabrotica virgifera virgifera</name>
    <name type="common">western corn rootworm</name>
    <dbReference type="NCBI Taxonomy" id="50390"/>
    <lineage>
        <taxon>Eukaryota</taxon>
        <taxon>Metazoa</taxon>
        <taxon>Ecdysozoa</taxon>
        <taxon>Arthropoda</taxon>
        <taxon>Hexapoda</taxon>
        <taxon>Insecta</taxon>
        <taxon>Pterygota</taxon>
        <taxon>Neoptera</taxon>
        <taxon>Endopterygota</taxon>
        <taxon>Coleoptera</taxon>
        <taxon>Polyphaga</taxon>
        <taxon>Cucujiformia</taxon>
        <taxon>Chrysomeloidea</taxon>
        <taxon>Chrysomelidae</taxon>
        <taxon>Galerucinae</taxon>
        <taxon>Diabroticina</taxon>
        <taxon>Diabroticites</taxon>
        <taxon>Diabrotica</taxon>
    </lineage>
</organism>
<dbReference type="RefSeq" id="XP_050504548.1">
    <property type="nucleotide sequence ID" value="XM_050648591.1"/>
</dbReference>
<evidence type="ECO:0000259" key="16">
    <source>
        <dbReference type="PROSITE" id="PS51203"/>
    </source>
</evidence>
<feature type="compositionally biased region" description="Basic and acidic residues" evidence="13">
    <location>
        <begin position="416"/>
        <end position="430"/>
    </location>
</feature>
<feature type="compositionally biased region" description="Polar residues" evidence="13">
    <location>
        <begin position="693"/>
        <end position="704"/>
    </location>
</feature>
<dbReference type="InterPro" id="IPR008978">
    <property type="entry name" value="HSP20-like_chaperone"/>
</dbReference>
<feature type="compositionally biased region" description="Polar residues" evidence="13">
    <location>
        <begin position="1075"/>
        <end position="1108"/>
    </location>
</feature>
<dbReference type="EC" id="3.6.4.13" evidence="1"/>
<feature type="region of interest" description="Disordered" evidence="13">
    <location>
        <begin position="500"/>
        <end position="558"/>
    </location>
</feature>
<feature type="region of interest" description="Disordered" evidence="13">
    <location>
        <begin position="269"/>
        <end position="308"/>
    </location>
</feature>
<feature type="compositionally biased region" description="Polar residues" evidence="13">
    <location>
        <begin position="353"/>
        <end position="382"/>
    </location>
</feature>
<dbReference type="PANTHER" id="PTHR22655">
    <property type="entry name" value="ATP-DEPENDENT RNA HELICASE TDRD12-RELATED"/>
    <property type="match status" value="1"/>
</dbReference>
<evidence type="ECO:0000313" key="17">
    <source>
        <dbReference type="EnsemblMetazoa" id="XP_050504548.1"/>
    </source>
</evidence>
<feature type="compositionally biased region" description="Basic and acidic residues" evidence="13">
    <location>
        <begin position="643"/>
        <end position="652"/>
    </location>
</feature>
<reference evidence="17" key="1">
    <citation type="submission" date="2025-05" db="UniProtKB">
        <authorList>
            <consortium name="EnsemblMetazoa"/>
        </authorList>
    </citation>
    <scope>IDENTIFICATION</scope>
</reference>
<protein>
    <recommendedName>
        <fullName evidence="1">RNA helicase</fullName>
        <ecNumber evidence="1">3.6.4.13</ecNumber>
    </recommendedName>
</protein>
<feature type="compositionally biased region" description="Polar residues" evidence="13">
    <location>
        <begin position="543"/>
        <end position="552"/>
    </location>
</feature>
<evidence type="ECO:0000256" key="10">
    <source>
        <dbReference type="ARBA" id="ARBA00023158"/>
    </source>
</evidence>
<feature type="compositionally biased region" description="Polar residues" evidence="13">
    <location>
        <begin position="502"/>
        <end position="513"/>
    </location>
</feature>
<evidence type="ECO:0000256" key="4">
    <source>
        <dbReference type="ARBA" id="ARBA00022741"/>
    </source>
</evidence>
<feature type="region of interest" description="Disordered" evidence="13">
    <location>
        <begin position="803"/>
        <end position="869"/>
    </location>
</feature>
<feature type="region of interest" description="Disordered" evidence="13">
    <location>
        <begin position="778"/>
        <end position="797"/>
    </location>
</feature>
<dbReference type="Pfam" id="PF00567">
    <property type="entry name" value="TUDOR"/>
    <property type="match status" value="2"/>
</dbReference>
<feature type="compositionally biased region" description="Basic and acidic residues" evidence="13">
    <location>
        <begin position="1051"/>
        <end position="1074"/>
    </location>
</feature>
<dbReference type="Gene3D" id="2.30.30.140">
    <property type="match status" value="2"/>
</dbReference>
<feature type="region of interest" description="Disordered" evidence="13">
    <location>
        <begin position="350"/>
        <end position="468"/>
    </location>
</feature>
<feature type="compositionally biased region" description="Low complexity" evidence="13">
    <location>
        <begin position="1041"/>
        <end position="1050"/>
    </location>
</feature>
<feature type="compositionally biased region" description="Polar residues" evidence="13">
    <location>
        <begin position="590"/>
        <end position="599"/>
    </location>
</feature>
<feature type="region of interest" description="Disordered" evidence="13">
    <location>
        <begin position="737"/>
        <end position="764"/>
    </location>
</feature>
<dbReference type="Gene3D" id="3.40.50.300">
    <property type="entry name" value="P-loop containing nucleotide triphosphate hydrolases"/>
    <property type="match status" value="1"/>
</dbReference>
<evidence type="ECO:0000256" key="8">
    <source>
        <dbReference type="ARBA" id="ARBA00022840"/>
    </source>
</evidence>
<evidence type="ECO:0000256" key="13">
    <source>
        <dbReference type="SAM" id="MobiDB-lite"/>
    </source>
</evidence>
<dbReference type="EnsemblMetazoa" id="XM_050648591.1">
    <property type="protein sequence ID" value="XP_050504548.1"/>
    <property type="gene ID" value="LOC126883266"/>
</dbReference>
<evidence type="ECO:0000256" key="7">
    <source>
        <dbReference type="ARBA" id="ARBA00022806"/>
    </source>
</evidence>
<keyword evidence="5" id="KW-0221">Differentiation</keyword>
<evidence type="ECO:0000256" key="5">
    <source>
        <dbReference type="ARBA" id="ARBA00022782"/>
    </source>
</evidence>
<evidence type="ECO:0000256" key="6">
    <source>
        <dbReference type="ARBA" id="ARBA00022801"/>
    </source>
</evidence>
<dbReference type="GeneID" id="126883266"/>
<keyword evidence="3" id="KW-0677">Repeat</keyword>
<feature type="compositionally biased region" description="Polar residues" evidence="13">
    <location>
        <begin position="653"/>
        <end position="662"/>
    </location>
</feature>
<evidence type="ECO:0000256" key="11">
    <source>
        <dbReference type="ARBA" id="ARBA00023254"/>
    </source>
</evidence>
<dbReference type="InterPro" id="IPR007052">
    <property type="entry name" value="CS_dom"/>
</dbReference>
<comment type="catalytic activity">
    <reaction evidence="12">
        <text>ATP + H2O = ADP + phosphate + H(+)</text>
        <dbReference type="Rhea" id="RHEA:13065"/>
        <dbReference type="ChEBI" id="CHEBI:15377"/>
        <dbReference type="ChEBI" id="CHEBI:15378"/>
        <dbReference type="ChEBI" id="CHEBI:30616"/>
        <dbReference type="ChEBI" id="CHEBI:43474"/>
        <dbReference type="ChEBI" id="CHEBI:456216"/>
        <dbReference type="EC" id="3.6.4.13"/>
    </reaction>
</comment>
<dbReference type="SUPFAM" id="SSF49764">
    <property type="entry name" value="HSP20-like chaperones"/>
    <property type="match status" value="1"/>
</dbReference>
<dbReference type="InterPro" id="IPR002999">
    <property type="entry name" value="Tudor"/>
</dbReference>
<feature type="domain" description="Helicase ATP-binding" evidence="15">
    <location>
        <begin position="1234"/>
        <end position="1371"/>
    </location>
</feature>
<keyword evidence="8" id="KW-0067">ATP-binding</keyword>
<keyword evidence="7" id="KW-0347">Helicase</keyword>
<feature type="domain" description="Tudor" evidence="14">
    <location>
        <begin position="52"/>
        <end position="111"/>
    </location>
</feature>
<dbReference type="PROSITE" id="PS51203">
    <property type="entry name" value="CS"/>
    <property type="match status" value="1"/>
</dbReference>
<keyword evidence="4" id="KW-0547">Nucleotide-binding</keyword>
<dbReference type="Gene3D" id="2.60.40.790">
    <property type="match status" value="1"/>
</dbReference>
<dbReference type="InterPro" id="IPR035437">
    <property type="entry name" value="SNase_OB-fold_sf"/>
</dbReference>
<dbReference type="Pfam" id="PF00270">
    <property type="entry name" value="DEAD"/>
    <property type="match status" value="1"/>
</dbReference>
<feature type="compositionally biased region" description="Low complexity" evidence="13">
    <location>
        <begin position="453"/>
        <end position="466"/>
    </location>
</feature>
<evidence type="ECO:0000259" key="14">
    <source>
        <dbReference type="PROSITE" id="PS50304"/>
    </source>
</evidence>
<keyword evidence="2" id="KW-0217">Developmental protein</keyword>
<dbReference type="SUPFAM" id="SSF63748">
    <property type="entry name" value="Tudor/PWWP/MBT"/>
    <property type="match status" value="2"/>
</dbReference>
<feature type="compositionally biased region" description="Polar residues" evidence="13">
    <location>
        <begin position="520"/>
        <end position="536"/>
    </location>
</feature>
<feature type="compositionally biased region" description="Low complexity" evidence="13">
    <location>
        <begin position="621"/>
        <end position="635"/>
    </location>
</feature>
<evidence type="ECO:0000256" key="1">
    <source>
        <dbReference type="ARBA" id="ARBA00012552"/>
    </source>
</evidence>
<feature type="domain" description="CS" evidence="16">
    <location>
        <begin position="2212"/>
        <end position="2297"/>
    </location>
</feature>
<dbReference type="PROSITE" id="PS51192">
    <property type="entry name" value="HELICASE_ATP_BIND_1"/>
    <property type="match status" value="1"/>
</dbReference>
<dbReference type="Gene3D" id="2.40.50.90">
    <property type="match status" value="1"/>
</dbReference>
<keyword evidence="6" id="KW-0378">Hydrolase</keyword>
<feature type="compositionally biased region" description="Basic and acidic residues" evidence="13">
    <location>
        <begin position="748"/>
        <end position="763"/>
    </location>
</feature>
<feature type="compositionally biased region" description="Low complexity" evidence="13">
    <location>
        <begin position="401"/>
        <end position="415"/>
    </location>
</feature>
<feature type="compositionally biased region" description="Basic and acidic residues" evidence="13">
    <location>
        <begin position="853"/>
        <end position="863"/>
    </location>
</feature>
<dbReference type="Proteomes" id="UP001652700">
    <property type="component" value="Unplaced"/>
</dbReference>
<keyword evidence="18" id="KW-1185">Reference proteome</keyword>
<evidence type="ECO:0000313" key="18">
    <source>
        <dbReference type="Proteomes" id="UP001652700"/>
    </source>
</evidence>
<evidence type="ECO:0000256" key="2">
    <source>
        <dbReference type="ARBA" id="ARBA00022473"/>
    </source>
</evidence>
<evidence type="ECO:0000256" key="9">
    <source>
        <dbReference type="ARBA" id="ARBA00022871"/>
    </source>
</evidence>
<feature type="region of interest" description="Disordered" evidence="13">
    <location>
        <begin position="1041"/>
        <end position="1108"/>
    </location>
</feature>
<dbReference type="InterPro" id="IPR014001">
    <property type="entry name" value="Helicase_ATP-bd"/>
</dbReference>
<feature type="compositionally biased region" description="Polar residues" evidence="13">
    <location>
        <begin position="288"/>
        <end position="308"/>
    </location>
</feature>
<dbReference type="InterPro" id="IPR011545">
    <property type="entry name" value="DEAD/DEAH_box_helicase_dom"/>
</dbReference>
<feature type="compositionally biased region" description="Basic and acidic residues" evidence="13">
    <location>
        <begin position="383"/>
        <end position="392"/>
    </location>
</feature>
<name>A0ABM5K2Y2_DIAVI</name>
<keyword evidence="10" id="KW-0943">RNA-mediated gene silencing</keyword>
<accession>A0ABM5K2Y2</accession>
<dbReference type="PROSITE" id="PS50304">
    <property type="entry name" value="TUDOR"/>
    <property type="match status" value="1"/>
</dbReference>
<dbReference type="PANTHER" id="PTHR22655:SF2">
    <property type="entry name" value="ATP-DEPENDENT RNA HELICASE TDRD12-RELATED"/>
    <property type="match status" value="1"/>
</dbReference>
<evidence type="ECO:0000259" key="15">
    <source>
        <dbReference type="PROSITE" id="PS51192"/>
    </source>
</evidence>
<proteinExistence type="predicted"/>
<dbReference type="InterPro" id="IPR027417">
    <property type="entry name" value="P-loop_NTPase"/>
</dbReference>
<dbReference type="CDD" id="cd20379">
    <property type="entry name" value="Tudor_dTUD-like"/>
    <property type="match status" value="1"/>
</dbReference>
<feature type="compositionally biased region" description="Basic and acidic residues" evidence="13">
    <location>
        <begin position="601"/>
        <end position="610"/>
    </location>
</feature>
<dbReference type="SUPFAM" id="SSF52540">
    <property type="entry name" value="P-loop containing nucleoside triphosphate hydrolases"/>
    <property type="match status" value="1"/>
</dbReference>
<sequence>MELPDDCDVDITTFINPHLFWVVVKNKTRKPLLAYMDGEIQQSLTEIKNYSDLDLGEMVVAVVDDFAYRAVIEHIDERDKPSYLVWLIDYGTMKEIEKVYEIPASLSKFRHLSFQACLNNAVCMEQFLDYNEVGEVYNVKKPVKNPTTLVTKESLKILSEGHSFKFKLEDRQRDVALGDLVFRDNLNKEVSLRDSLVKAGVLDVDQNLFRVLGIMDFISNYKSSWLTLIAKTCKENPYPKILVGKWVGKKLGEVSEEFEKRDEPLRLHYRNKNNVTDPDEEGDAASELQESSDALDYQSVSNESTYNTDYKENSSVVFPKSNINRAKNQKTKKSDENIVILPAGSERSLGMYQLSSEKPTISSRKSGTYRKSQLGNDSFSPQETRKTSKAEQYRGFPEVLSDSSLSSGESSSKSSAQEDVRDPTLQELKKNIKGGTKLQEENPTLITSKERSSLLSNTSLSSANSSFQENKIEEVLGSTETSLQANRTNPILQKIQKYIKGQNKTTEESATPETSKDHSSNYSNLALSSTNNSFQENEVEKGFSSTEGSAQKNIPDPRLQTIQKFFKRGKDTTEGNETLEASEDRLNISLSSADNSLQENENEKGGRSTEHSSSQNEDPKLQIIYKYIKKPQQIKEGSTAPETSKDVEDRSQSTESSVQENLTDPRVQKFIKRGKQSIEENTTLDTSKDHLNVSLSSADNSLQENENEKGDRSTEPSSPQSEDPKLKILLKCFKGHQQIKEGSTTPETSKHVEEEFKSTEKSVQENVIDSRLQKFIKRGKEGTEENTTLDTSKDHLNVSLSSADNSLQENENEKGDRSTEPSSPQSEDPKLKILLKYFKGRHQIKGGSTTPETSKHAEEEFKSTESSVQANLIDPRLQKFIKRGKESTEENTTLDTSKGSFGNLSNNSLSSVDCSFEKRLNSTEISHQENPVDPRIQKFISRKKESNEETLDISKELSGRVSNISLNTADSSLRGNEIREELSSTDTSFQENPIDTRLQKLLKGKLKRSEKEKATLSNISLSSADSSFQENASKYRLSHFSNNSLSSADSSSREDHKIIPIRSRKENTKSKDNTQESTVSDCQSEGNSAEESCLDTNKPSSLEGTSSSDLTKNVHTLKIKPYCECKQCIIWTKDENVFVENFGTCRKVARLEGVKPQFLFKEEGNEARDIEICAIEYGSMRRIEKRAMLKLLVHSESVVHPIKQLAKIAFHKDIHSNLTRLQYTEARRIQSYVWPAILRNHHVFMISGPQTGKTMAYLPAMLTFILEKHERYRSLNKVAGGPLVIILCGSTKKCDEIRDLVRVILGHQRANITVGSYPHNQINTSRTDMLITTPLILVALIKNKSVNFKRLCHLIIEDGDDILNKHKAIMSDIFEMAQSMLKNRVFTKALQLIVCAEQWDSELKHLIKSLQQVPMVCVGSYLEAALYGQVEFSMKFTNLARKDIELKRMLKDTHKIYRSIVLCNDEEIKTIESMFMFNGIECTAIYESLSNDDIMLLEDNWTNAKGGNFSVLVCSDYILNSFLSVTCAHVLIHYSLPTTWTKFVKRYKCLLESCRSPLETKEMKISTKSVVICDESCTDQMPRFFRYINSSELKKQLPKNVQELSESLRDEEEQSKLKHEIPLCTDLKLFGRCIKDLCSRRHMLSSISDVSDRLPKSGKIKFKIVNILDVALYSIKILQHVDLDNKLVQYDPPDDVTADLNATLRLGKKAMQKPKLGHHYIFYNPDDEECKYSRCELMEILKENMVNIKLLDTGVVLNTMLTRLYKLPKEFRCNVRPRAVTYAYLANSIPPFQDESFSSRSLFKLMELMDPKDYKNLVFTGEVHLQLDQTLWLKDVYEEVVLNDTIIPGLQLSREVIQRKLVEYYPDQLVSLYKLCIDAGIILPKYVKERVAVSAKKQEVKKRWAFLDRDKVNEVTFTAAFSPNEIFVRLNKYSDLLYHLQTDIQQSLKKPNYPKLKEINVGGVYLAKDPEGIEYGRVIVLKKEADKALCFYVDFGDESVIPIEELKYIQEVFVTKLPFQCIQCRLYGINLLGDTWDEEVINALYSYAFEPGTDIFRSLFVQVYEKENCDSLTPVKYAVVFKDGFGDKNVLVNKLLIDCGMVLENPQEKFSDFEIPVIEVESLESDEELDTMAYICNKTDELQQHLDEAAPGTSRREGQDEFAYDSDEMDLVVYGDLDDFMRELILGPKPPQPALTGNNELPAITAVPAVDYLTPEVYWYQTDTTVTLRIKLIDCDNYKISLKMRNMFNFSTTQGDKTYSLKIMFFDYVHKMEHISTGPEIKVTLTKYNKLDWPRLIMSQQKTRNIHYDINKVAIDDDDDKPKKILEFPKEFDEMLDDLNENDPMYVEYSDLDSDMDLEIENESD</sequence>
<evidence type="ECO:0000256" key="3">
    <source>
        <dbReference type="ARBA" id="ARBA00022737"/>
    </source>
</evidence>
<dbReference type="SMART" id="SM00333">
    <property type="entry name" value="TUDOR"/>
    <property type="match status" value="3"/>
</dbReference>
<feature type="region of interest" description="Disordered" evidence="13">
    <location>
        <begin position="590"/>
        <end position="724"/>
    </location>
</feature>
<evidence type="ECO:0000256" key="12">
    <source>
        <dbReference type="ARBA" id="ARBA00047984"/>
    </source>
</evidence>
<keyword evidence="11" id="KW-0469">Meiosis</keyword>
<feature type="region of interest" description="Disordered" evidence="13">
    <location>
        <begin position="881"/>
        <end position="904"/>
    </location>
</feature>